<evidence type="ECO:0000313" key="8">
    <source>
        <dbReference type="Proteomes" id="UP000051952"/>
    </source>
</evidence>
<comment type="function">
    <text evidence="3">Possible regulatory or functional link with the histocompatibility cluster.</text>
</comment>
<feature type="region of interest" description="Disordered" evidence="5">
    <location>
        <begin position="386"/>
        <end position="423"/>
    </location>
</feature>
<dbReference type="GO" id="GO:0005525">
    <property type="term" value="F:GTP binding"/>
    <property type="evidence" value="ECO:0007669"/>
    <property type="project" value="UniProtKB-KW"/>
</dbReference>
<gene>
    <name evidence="7" type="ORF">BSAL_33785</name>
</gene>
<evidence type="ECO:0000256" key="1">
    <source>
        <dbReference type="ARBA" id="ARBA00022741"/>
    </source>
</evidence>
<protein>
    <recommendedName>
        <fullName evidence="4">Guanine nucleotide-binding protein-like 1</fullName>
    </recommendedName>
</protein>
<name>A0A0S4JNA5_BODSA</name>
<evidence type="ECO:0000256" key="4">
    <source>
        <dbReference type="ARBA" id="ARBA00039902"/>
    </source>
</evidence>
<dbReference type="InterPro" id="IPR006073">
    <property type="entry name" value="GTP-bd"/>
</dbReference>
<dbReference type="GO" id="GO:0003924">
    <property type="term" value="F:GTPase activity"/>
    <property type="evidence" value="ECO:0007669"/>
    <property type="project" value="InterPro"/>
</dbReference>
<accession>A0A0S4JNA5</accession>
<feature type="region of interest" description="Disordered" evidence="5">
    <location>
        <begin position="1"/>
        <end position="57"/>
    </location>
</feature>
<feature type="region of interest" description="Disordered" evidence="5">
    <location>
        <begin position="328"/>
        <end position="370"/>
    </location>
</feature>
<reference evidence="8" key="1">
    <citation type="submission" date="2015-09" db="EMBL/GenBank/DDBJ databases">
        <authorList>
            <consortium name="Pathogen Informatics"/>
        </authorList>
    </citation>
    <scope>NUCLEOTIDE SEQUENCE [LARGE SCALE GENOMIC DNA]</scope>
    <source>
        <strain evidence="8">Lake Konstanz</strain>
    </source>
</reference>
<feature type="domain" description="G" evidence="6">
    <location>
        <begin position="477"/>
        <end position="534"/>
    </location>
</feature>
<dbReference type="OrthoDB" id="61815at2759"/>
<keyword evidence="1" id="KW-0547">Nucleotide-binding</keyword>
<sequence>MPGKAFSGKQKKEQLKAKRQAKSQRSDGVDSDDERGDTQFTRAGGEQVMTYGEDKEGVRSQFRKETYAELEQRRRLAFAPLTQRSFESPGVPLGSYFTLRRSAAEDKEAAKYFPLTIAVPTRVAHINRADIPIPLAATTSSTIGKDDRDDDDSDEDDEDTVSPAQPSSSNRGGRHRRGGGGGRQQASDHPSNPFEVEELTWFREWTSRVDTLTLASPTLSSLKPNSYEQNIDVWRQYWRTVEQSDVVCIVADVRYPIVHAPLSLVYDVVVVNKKAAVICFNKADLVPESVVEQWKHFLAAYFKSMGISATIPIVTMTTMPETDTAVGAETLASDQRRKAKHTNQKHYEEIRSGHKTSKKGKGNSAPMTSDSKAVVSLAAELASLSIHSKRHGAESSDEDDEEDEEESEDDEQSFAGQNFKGMDKAKTDLNRGQRNFQELAKVAAMLDELLNTCKTHAAASLTAGTTDGGAPTTTTHIGFVGHPNVGKSSLLNAVRGTKVVSVSATAGHTKHLQNIPIPSEGLVLIDCPGLAFPVLGLPRPLQAVIGTHQVAQTRDPQSGVAYLGSRLPLERVYGLKRLDGGAETDPWSPYDLCEAYAIKKGFRVKNGKGQADIHRSAISILQEAYQGRLVLYFMPPSVDWLQSKEFEQLRDHLLIKPLPLIA</sequence>
<evidence type="ECO:0000256" key="3">
    <source>
        <dbReference type="ARBA" id="ARBA00037770"/>
    </source>
</evidence>
<feature type="compositionally biased region" description="Acidic residues" evidence="5">
    <location>
        <begin position="148"/>
        <end position="160"/>
    </location>
</feature>
<organism evidence="7 8">
    <name type="scientific">Bodo saltans</name>
    <name type="common">Flagellated protozoan</name>
    <dbReference type="NCBI Taxonomy" id="75058"/>
    <lineage>
        <taxon>Eukaryota</taxon>
        <taxon>Discoba</taxon>
        <taxon>Euglenozoa</taxon>
        <taxon>Kinetoplastea</taxon>
        <taxon>Metakinetoplastina</taxon>
        <taxon>Eubodonida</taxon>
        <taxon>Bodonidae</taxon>
        <taxon>Bodo</taxon>
    </lineage>
</organism>
<dbReference type="AlphaFoldDB" id="A0A0S4JNA5"/>
<evidence type="ECO:0000256" key="5">
    <source>
        <dbReference type="SAM" id="MobiDB-lite"/>
    </source>
</evidence>
<dbReference type="VEuPathDB" id="TriTrypDB:BSAL_33785"/>
<evidence type="ECO:0000256" key="2">
    <source>
        <dbReference type="ARBA" id="ARBA00023134"/>
    </source>
</evidence>
<evidence type="ECO:0000313" key="7">
    <source>
        <dbReference type="EMBL" id="CUG91731.1"/>
    </source>
</evidence>
<dbReference type="SUPFAM" id="SSF52540">
    <property type="entry name" value="P-loop containing nucleoside triphosphate hydrolases"/>
    <property type="match status" value="1"/>
</dbReference>
<dbReference type="Gene3D" id="3.40.50.300">
    <property type="entry name" value="P-loop containing nucleotide triphosphate hydrolases"/>
    <property type="match status" value="1"/>
</dbReference>
<dbReference type="PANTHER" id="PTHR45709">
    <property type="entry name" value="LARGE SUBUNIT GTPASE 1 HOMOLOG-RELATED"/>
    <property type="match status" value="1"/>
</dbReference>
<dbReference type="Pfam" id="PF01926">
    <property type="entry name" value="MMR_HSR1"/>
    <property type="match status" value="1"/>
</dbReference>
<feature type="region of interest" description="Disordered" evidence="5">
    <location>
        <begin position="138"/>
        <end position="193"/>
    </location>
</feature>
<evidence type="ECO:0000259" key="6">
    <source>
        <dbReference type="Pfam" id="PF01926"/>
    </source>
</evidence>
<proteinExistence type="predicted"/>
<keyword evidence="2" id="KW-0342">GTP-binding</keyword>
<dbReference type="PANTHER" id="PTHR45709:SF3">
    <property type="entry name" value="GUANINE NUCLEOTIDE-BINDING PROTEIN-LIKE 1"/>
    <property type="match status" value="1"/>
</dbReference>
<dbReference type="Proteomes" id="UP000051952">
    <property type="component" value="Unassembled WGS sequence"/>
</dbReference>
<feature type="compositionally biased region" description="Acidic residues" evidence="5">
    <location>
        <begin position="395"/>
        <end position="412"/>
    </location>
</feature>
<keyword evidence="8" id="KW-1185">Reference proteome</keyword>
<dbReference type="InterPro" id="IPR027417">
    <property type="entry name" value="P-loop_NTPase"/>
</dbReference>
<dbReference type="OMA" id="NTCKTHA"/>
<dbReference type="InterPro" id="IPR043358">
    <property type="entry name" value="GNL1-like"/>
</dbReference>
<dbReference type="EMBL" id="CYKH01001963">
    <property type="protein sequence ID" value="CUG91731.1"/>
    <property type="molecule type" value="Genomic_DNA"/>
</dbReference>